<gene>
    <name evidence="2" type="ORF">DES54_10690</name>
</gene>
<dbReference type="InterPro" id="IPR018774">
    <property type="entry name" value="Phage_Mu_GpT"/>
</dbReference>
<dbReference type="OrthoDB" id="9804833at2"/>
<dbReference type="Pfam" id="PF10124">
    <property type="entry name" value="Mu-like_gpT"/>
    <property type="match status" value="1"/>
</dbReference>
<protein>
    <submittedName>
        <fullName evidence="2">Phage major head subunit gpT-like protein</fullName>
    </submittedName>
</protein>
<reference evidence="2 3" key="1">
    <citation type="submission" date="2018-06" db="EMBL/GenBank/DDBJ databases">
        <title>Genomic Encyclopedia of Type Strains, Phase IV (KMG-IV): sequencing the most valuable type-strain genomes for metagenomic binning, comparative biology and taxonomic classification.</title>
        <authorList>
            <person name="Goeker M."/>
        </authorList>
    </citation>
    <scope>NUCLEOTIDE SEQUENCE [LARGE SCALE GENOMIC DNA]</scope>
    <source>
        <strain evidence="2 3">DSM 30166</strain>
    </source>
</reference>
<feature type="domain" description="Bacteriophage Mu GpT" evidence="1">
    <location>
        <begin position="9"/>
        <end position="296"/>
    </location>
</feature>
<dbReference type="AlphaFoldDB" id="A0A366I8R1"/>
<proteinExistence type="predicted"/>
<dbReference type="EMBL" id="QNRY01000006">
    <property type="protein sequence ID" value="RBP64865.1"/>
    <property type="molecule type" value="Genomic_DNA"/>
</dbReference>
<name>A0A366I8R1_9GAMM</name>
<sequence>MATPSAEVLHALTTSLSAAYTAGLAGVKPQYLRIATEVPSSTASNTYGWLSDLPGIVEWIGERQLAVLSQRGYTISNKTWESSIRVKRESIEDDQIGQYSIIAQGYGRKVGIFPDTLAFKLLSEGFTTQCFDDQYFFDTDHPMAGGTYSNVVGDITTDTGEPWFLIDESQVLKPILYQNRRPFKFTSLDDLDNEHTFKNNEFLYGVDGRSNVGYGFWQTAVGSRAPLTVANYEKAVEILQGMKRDDGEPLGITPTTLVVGRQNRAAAKKVIDAQLIDGGDSNIYYKDVDIVNSPFITTPVAAGG</sequence>
<comment type="caution">
    <text evidence="2">The sequence shown here is derived from an EMBL/GenBank/DDBJ whole genome shotgun (WGS) entry which is preliminary data.</text>
</comment>
<evidence type="ECO:0000313" key="2">
    <source>
        <dbReference type="EMBL" id="RBP64865.1"/>
    </source>
</evidence>
<organism evidence="2 3">
    <name type="scientific">Brenneria salicis ATCC 15712 = DSM 30166</name>
    <dbReference type="NCBI Taxonomy" id="714314"/>
    <lineage>
        <taxon>Bacteria</taxon>
        <taxon>Pseudomonadati</taxon>
        <taxon>Pseudomonadota</taxon>
        <taxon>Gammaproteobacteria</taxon>
        <taxon>Enterobacterales</taxon>
        <taxon>Pectobacteriaceae</taxon>
        <taxon>Brenneria</taxon>
    </lineage>
</organism>
<evidence type="ECO:0000313" key="3">
    <source>
        <dbReference type="Proteomes" id="UP000253046"/>
    </source>
</evidence>
<evidence type="ECO:0000259" key="1">
    <source>
        <dbReference type="Pfam" id="PF10124"/>
    </source>
</evidence>
<dbReference type="RefSeq" id="WP_113865486.1">
    <property type="nucleotide sequence ID" value="NZ_AGJP01000001.1"/>
</dbReference>
<dbReference type="Proteomes" id="UP000253046">
    <property type="component" value="Unassembled WGS sequence"/>
</dbReference>
<accession>A0A366I8R1</accession>
<keyword evidence="3" id="KW-1185">Reference proteome</keyword>